<dbReference type="Proteomes" id="UP000198809">
    <property type="component" value="Unassembled WGS sequence"/>
</dbReference>
<accession>A0A1H8VXX7</accession>
<organism evidence="2 3">
    <name type="scientific">Paenibacillus sophorae</name>
    <dbReference type="NCBI Taxonomy" id="1333845"/>
    <lineage>
        <taxon>Bacteria</taxon>
        <taxon>Bacillati</taxon>
        <taxon>Bacillota</taxon>
        <taxon>Bacilli</taxon>
        <taxon>Bacillales</taxon>
        <taxon>Paenibacillaceae</taxon>
        <taxon>Paenibacillus</taxon>
    </lineage>
</organism>
<gene>
    <name evidence="1" type="ORF">KP014_27925</name>
    <name evidence="2" type="ORF">SAMN04487895_12845</name>
</gene>
<reference evidence="1 4" key="2">
    <citation type="submission" date="2021-06" db="EMBL/GenBank/DDBJ databases">
        <title>Whole genome sequence of Paenibacillus sophorae DSM23020 for comparative genomics.</title>
        <authorList>
            <person name="Kim M.-J."/>
            <person name="Lee G."/>
            <person name="Shin J.-H."/>
        </authorList>
    </citation>
    <scope>NUCLEOTIDE SEQUENCE [LARGE SCALE GENOMIC DNA]</scope>
    <source>
        <strain evidence="1 4">DSM 23020</strain>
    </source>
</reference>
<evidence type="ECO:0000313" key="4">
    <source>
        <dbReference type="Proteomes" id="UP000683429"/>
    </source>
</evidence>
<dbReference type="RefSeq" id="WP_036590005.1">
    <property type="nucleotide sequence ID" value="NZ_CP076607.1"/>
</dbReference>
<evidence type="ECO:0000313" key="2">
    <source>
        <dbReference type="EMBL" id="SEP19778.1"/>
    </source>
</evidence>
<sequence length="158" mass="18527">MHGNIEVALLCFFTFILIRRGAISIKRPNNKIESRKRYIIAVIKELERLGYSNDEARKITIRYYRIMARTSGFYYNVYDFAKEIIELEKSKKLIYDPLNPNHINLEPVRQRIKLINSIKGTTLNGLVSEKNIKRISHSGPEVIKAYIHTIIQKFSDKK</sequence>
<proteinExistence type="predicted"/>
<name>A0A1H8VXX7_9BACL</name>
<dbReference type="EMBL" id="CP076607">
    <property type="protein sequence ID" value="QWU15621.1"/>
    <property type="molecule type" value="Genomic_DNA"/>
</dbReference>
<dbReference type="EMBL" id="FODH01000028">
    <property type="protein sequence ID" value="SEP19778.1"/>
    <property type="molecule type" value="Genomic_DNA"/>
</dbReference>
<protein>
    <submittedName>
        <fullName evidence="2">Uncharacterized protein</fullName>
    </submittedName>
</protein>
<evidence type="ECO:0000313" key="3">
    <source>
        <dbReference type="Proteomes" id="UP000198809"/>
    </source>
</evidence>
<dbReference type="AlphaFoldDB" id="A0A1H8VXX7"/>
<dbReference type="Proteomes" id="UP000683429">
    <property type="component" value="Chromosome"/>
</dbReference>
<reference evidence="2 3" key="1">
    <citation type="submission" date="2016-10" db="EMBL/GenBank/DDBJ databases">
        <authorList>
            <person name="de Groot N.N."/>
        </authorList>
    </citation>
    <scope>NUCLEOTIDE SEQUENCE [LARGE SCALE GENOMIC DNA]</scope>
    <source>
        <strain evidence="2 3">CGMCC 1.10238</strain>
    </source>
</reference>
<keyword evidence="4" id="KW-1185">Reference proteome</keyword>
<evidence type="ECO:0000313" key="1">
    <source>
        <dbReference type="EMBL" id="QWU15621.1"/>
    </source>
</evidence>